<feature type="region of interest" description="Disordered" evidence="1">
    <location>
        <begin position="60"/>
        <end position="94"/>
    </location>
</feature>
<dbReference type="EMBL" id="UYRR01031113">
    <property type="protein sequence ID" value="VDK46057.1"/>
    <property type="molecule type" value="Genomic_DNA"/>
</dbReference>
<evidence type="ECO:0000313" key="3">
    <source>
        <dbReference type="Proteomes" id="UP000267096"/>
    </source>
</evidence>
<evidence type="ECO:0000256" key="1">
    <source>
        <dbReference type="SAM" id="MobiDB-lite"/>
    </source>
</evidence>
<feature type="compositionally biased region" description="Low complexity" evidence="1">
    <location>
        <begin position="64"/>
        <end position="76"/>
    </location>
</feature>
<gene>
    <name evidence="2" type="ORF">ASIM_LOCUS11895</name>
</gene>
<reference evidence="2 3" key="2">
    <citation type="submission" date="2018-11" db="EMBL/GenBank/DDBJ databases">
        <authorList>
            <consortium name="Pathogen Informatics"/>
        </authorList>
    </citation>
    <scope>NUCLEOTIDE SEQUENCE [LARGE SCALE GENOMIC DNA]</scope>
</reference>
<dbReference type="OrthoDB" id="10070972at2759"/>
<dbReference type="WBParaSite" id="ASIM_0001242901-mRNA-1">
    <property type="protein sequence ID" value="ASIM_0001242901-mRNA-1"/>
    <property type="gene ID" value="ASIM_0001242901"/>
</dbReference>
<dbReference type="AlphaFoldDB" id="A0A0M3JW00"/>
<protein>
    <submittedName>
        <fullName evidence="4">SEC7 domain-containing protein</fullName>
    </submittedName>
</protein>
<dbReference type="Proteomes" id="UP000267096">
    <property type="component" value="Unassembled WGS sequence"/>
</dbReference>
<name>A0A0M3JW00_ANISI</name>
<proteinExistence type="predicted"/>
<sequence>MRVAFTSQSKSQSQPHSMLTLPVVAPTTSRSSSNNHILLHNNNTITSHLSAAKSIKLCREREASTSGHSSTSSSHSEMSESEEGECCSDDHSTNRPGDQLESIVFSTLFGYQAIPVRIKILLSRALAELDDEDANAIIERAGWTRQDFQRGFIDEVCDTMNHLWFF</sequence>
<accession>A0A0M3JW00</accession>
<organism evidence="4">
    <name type="scientific">Anisakis simplex</name>
    <name type="common">Herring worm</name>
    <dbReference type="NCBI Taxonomy" id="6269"/>
    <lineage>
        <taxon>Eukaryota</taxon>
        <taxon>Metazoa</taxon>
        <taxon>Ecdysozoa</taxon>
        <taxon>Nematoda</taxon>
        <taxon>Chromadorea</taxon>
        <taxon>Rhabditida</taxon>
        <taxon>Spirurina</taxon>
        <taxon>Ascaridomorpha</taxon>
        <taxon>Ascaridoidea</taxon>
        <taxon>Anisakidae</taxon>
        <taxon>Anisakis</taxon>
        <taxon>Anisakis simplex complex</taxon>
    </lineage>
</organism>
<reference evidence="4" key="1">
    <citation type="submission" date="2017-02" db="UniProtKB">
        <authorList>
            <consortium name="WormBaseParasite"/>
        </authorList>
    </citation>
    <scope>IDENTIFICATION</scope>
</reference>
<evidence type="ECO:0000313" key="2">
    <source>
        <dbReference type="EMBL" id="VDK46057.1"/>
    </source>
</evidence>
<keyword evidence="3" id="KW-1185">Reference proteome</keyword>
<evidence type="ECO:0000313" key="4">
    <source>
        <dbReference type="WBParaSite" id="ASIM_0001242901-mRNA-1"/>
    </source>
</evidence>